<feature type="region of interest" description="Disordered" evidence="1">
    <location>
        <begin position="43"/>
        <end position="63"/>
    </location>
</feature>
<dbReference type="RefSeq" id="WP_009489617.1">
    <property type="nucleotide sequence ID" value="NZ_CP141050.1"/>
</dbReference>
<dbReference type="EMBL" id="JH660639">
    <property type="protein sequence ID" value="EIM30174.1"/>
    <property type="molecule type" value="Genomic_DNA"/>
</dbReference>
<dbReference type="AlphaFoldDB" id="I4Z1T2"/>
<sequence length="63" mass="7461">MAKRPETKVTEYRKRAQQARDVALWISIRESREQLLETARQLDTLADDEERRETAPKFSTPED</sequence>
<accession>I4Z1T2</accession>
<dbReference type="PATRIC" id="fig|864069.3.peg.1092"/>
<keyword evidence="3" id="KW-1185">Reference proteome</keyword>
<proteinExistence type="predicted"/>
<dbReference type="HOGENOM" id="CLU_2880865_0_0_5"/>
<evidence type="ECO:0000256" key="1">
    <source>
        <dbReference type="SAM" id="MobiDB-lite"/>
    </source>
</evidence>
<name>I4Z1T2_9HYPH</name>
<dbReference type="OrthoDB" id="8023859at2"/>
<protein>
    <submittedName>
        <fullName evidence="2">Uncharacterized protein</fullName>
    </submittedName>
</protein>
<dbReference type="Proteomes" id="UP000003947">
    <property type="component" value="Unassembled WGS sequence"/>
</dbReference>
<reference evidence="2 3" key="1">
    <citation type="submission" date="2012-02" db="EMBL/GenBank/DDBJ databases">
        <title>Improved High-Quality Draft sequence of Microvirga sp. WSM3557.</title>
        <authorList>
            <consortium name="US DOE Joint Genome Institute"/>
            <person name="Lucas S."/>
            <person name="Han J."/>
            <person name="Lapidus A."/>
            <person name="Cheng J.-F."/>
            <person name="Goodwin L."/>
            <person name="Pitluck S."/>
            <person name="Peters L."/>
            <person name="Zhang X."/>
            <person name="Detter J.C."/>
            <person name="Han C."/>
            <person name="Tapia R."/>
            <person name="Land M."/>
            <person name="Hauser L."/>
            <person name="Kyrpides N."/>
            <person name="Ivanova N."/>
            <person name="Pagani I."/>
            <person name="Brau L."/>
            <person name="Yates R."/>
            <person name="O'Hara G."/>
            <person name="Rui T."/>
            <person name="Howieson J."/>
            <person name="Reeve W."/>
            <person name="Woyke T."/>
        </authorList>
    </citation>
    <scope>NUCLEOTIDE SEQUENCE [LARGE SCALE GENOMIC DNA]</scope>
    <source>
        <strain evidence="2 3">WSM3557</strain>
    </source>
</reference>
<evidence type="ECO:0000313" key="3">
    <source>
        <dbReference type="Proteomes" id="UP000003947"/>
    </source>
</evidence>
<evidence type="ECO:0000313" key="2">
    <source>
        <dbReference type="EMBL" id="EIM30174.1"/>
    </source>
</evidence>
<gene>
    <name evidence="2" type="ORF">MicloDRAFT_00009790</name>
</gene>
<organism evidence="2 3">
    <name type="scientific">Microvirga lotononidis</name>
    <dbReference type="NCBI Taxonomy" id="864069"/>
    <lineage>
        <taxon>Bacteria</taxon>
        <taxon>Pseudomonadati</taxon>
        <taxon>Pseudomonadota</taxon>
        <taxon>Alphaproteobacteria</taxon>
        <taxon>Hyphomicrobiales</taxon>
        <taxon>Methylobacteriaceae</taxon>
        <taxon>Microvirga</taxon>
    </lineage>
</organism>
<dbReference type="STRING" id="864069.MicloDRAFT_00009790"/>